<organism evidence="1 2">
    <name type="scientific">Zea mays</name>
    <name type="common">Maize</name>
    <dbReference type="NCBI Taxonomy" id="4577"/>
    <lineage>
        <taxon>Eukaryota</taxon>
        <taxon>Viridiplantae</taxon>
        <taxon>Streptophyta</taxon>
        <taxon>Embryophyta</taxon>
        <taxon>Tracheophyta</taxon>
        <taxon>Spermatophyta</taxon>
        <taxon>Magnoliopsida</taxon>
        <taxon>Liliopsida</taxon>
        <taxon>Poales</taxon>
        <taxon>Poaceae</taxon>
        <taxon>PACMAD clade</taxon>
        <taxon>Panicoideae</taxon>
        <taxon>Andropogonodae</taxon>
        <taxon>Andropogoneae</taxon>
        <taxon>Tripsacinae</taxon>
        <taxon>Zea</taxon>
    </lineage>
</organism>
<protein>
    <submittedName>
        <fullName evidence="1">Uncharacterized protein</fullName>
    </submittedName>
</protein>
<dbReference type="Proteomes" id="UP000251960">
    <property type="component" value="Chromosome 5"/>
</dbReference>
<sequence>MAHRSYPDPPETFSPPLSPLFPWIHGPFPAIEFAMAPSSSLPNSDDPRAALAHARLNSGDFTAVERSCAARSHSTPSV</sequence>
<evidence type="ECO:0000313" key="1">
    <source>
        <dbReference type="EMBL" id="PWZ21424.1"/>
    </source>
</evidence>
<proteinExistence type="predicted"/>
<name>A0A3L6EK32_MAIZE</name>
<dbReference type="AlphaFoldDB" id="A0A3L6EK32"/>
<dbReference type="EMBL" id="NCVQ01000006">
    <property type="protein sequence ID" value="PWZ21424.1"/>
    <property type="molecule type" value="Genomic_DNA"/>
</dbReference>
<gene>
    <name evidence="1" type="ORF">Zm00014a_007759</name>
</gene>
<comment type="caution">
    <text evidence="1">The sequence shown here is derived from an EMBL/GenBank/DDBJ whole genome shotgun (WGS) entry which is preliminary data.</text>
</comment>
<evidence type="ECO:0000313" key="2">
    <source>
        <dbReference type="Proteomes" id="UP000251960"/>
    </source>
</evidence>
<reference evidence="1 2" key="1">
    <citation type="journal article" date="2018" name="Nat. Genet.">
        <title>Extensive intraspecific gene order and gene structural variations between Mo17 and other maize genomes.</title>
        <authorList>
            <person name="Sun S."/>
            <person name="Zhou Y."/>
            <person name="Chen J."/>
            <person name="Shi J."/>
            <person name="Zhao H."/>
            <person name="Zhao H."/>
            <person name="Song W."/>
            <person name="Zhang M."/>
            <person name="Cui Y."/>
            <person name="Dong X."/>
            <person name="Liu H."/>
            <person name="Ma X."/>
            <person name="Jiao Y."/>
            <person name="Wang B."/>
            <person name="Wei X."/>
            <person name="Stein J.C."/>
            <person name="Glaubitz J.C."/>
            <person name="Lu F."/>
            <person name="Yu G."/>
            <person name="Liang C."/>
            <person name="Fengler K."/>
            <person name="Li B."/>
            <person name="Rafalski A."/>
            <person name="Schnable P.S."/>
            <person name="Ware D.H."/>
            <person name="Buckler E.S."/>
            <person name="Lai J."/>
        </authorList>
    </citation>
    <scope>NUCLEOTIDE SEQUENCE [LARGE SCALE GENOMIC DNA]</scope>
    <source>
        <strain evidence="2">cv. Missouri 17</strain>
        <tissue evidence="1">Seedling</tissue>
    </source>
</reference>
<accession>A0A3L6EK32</accession>